<dbReference type="Proteomes" id="UP000321816">
    <property type="component" value="Chromosome"/>
</dbReference>
<gene>
    <name evidence="3" type="ORF">FTX54_015875</name>
</gene>
<protein>
    <submittedName>
        <fullName evidence="3">YtxH domain-containing protein</fullName>
    </submittedName>
</protein>
<name>A0A5C7FBS4_9BACI</name>
<keyword evidence="2" id="KW-0812">Transmembrane</keyword>
<dbReference type="OrthoDB" id="2970788at2"/>
<dbReference type="KEGG" id="ahal:FTX54_015875"/>
<feature type="region of interest" description="Disordered" evidence="1">
    <location>
        <begin position="131"/>
        <end position="159"/>
    </location>
</feature>
<evidence type="ECO:0000313" key="4">
    <source>
        <dbReference type="Proteomes" id="UP000321816"/>
    </source>
</evidence>
<evidence type="ECO:0000313" key="3">
    <source>
        <dbReference type="EMBL" id="WWD79853.1"/>
    </source>
</evidence>
<keyword evidence="2" id="KW-1133">Transmembrane helix</keyword>
<evidence type="ECO:0000256" key="2">
    <source>
        <dbReference type="SAM" id="Phobius"/>
    </source>
</evidence>
<dbReference type="EMBL" id="CP144914">
    <property type="protein sequence ID" value="WWD79853.1"/>
    <property type="molecule type" value="Genomic_DNA"/>
</dbReference>
<keyword evidence="2" id="KW-0472">Membrane</keyword>
<accession>A0A5C7FBS4</accession>
<keyword evidence="4" id="KW-1185">Reference proteome</keyword>
<reference evidence="3 4" key="1">
    <citation type="submission" date="2024-01" db="EMBL/GenBank/DDBJ databases">
        <title>Complete Genome Sequence of Alkalicoccus halolimnae BZ-SZ-XJ29T, a Moderately Halophilic Bacterium Isolated from a Salt Lake.</title>
        <authorList>
            <person name="Zhao B."/>
        </authorList>
    </citation>
    <scope>NUCLEOTIDE SEQUENCE [LARGE SCALE GENOMIC DNA]</scope>
    <source>
        <strain evidence="3 4">BZ-SZ-XJ29</strain>
    </source>
</reference>
<sequence>MAETQQSKASTKLVTGMAVGALVGAAVVMFDSNTRTKVVDNAGSLKDSTMKKAGEIREDPGGTKDQVMERVQSATTILKEAVNDLQGLYNKANSEVFEQVNEVKEDAEKIISSAKEAGSDLEDVGEKVMDAKEELVSDSSENSQEDNQTGGNDTTGRPV</sequence>
<evidence type="ECO:0000256" key="1">
    <source>
        <dbReference type="SAM" id="MobiDB-lite"/>
    </source>
</evidence>
<feature type="transmembrane region" description="Helical" evidence="2">
    <location>
        <begin position="12"/>
        <end position="30"/>
    </location>
</feature>
<proteinExistence type="predicted"/>
<feature type="compositionally biased region" description="Polar residues" evidence="1">
    <location>
        <begin position="137"/>
        <end position="159"/>
    </location>
</feature>
<organism evidence="3 4">
    <name type="scientific">Alkalicoccus halolimnae</name>
    <dbReference type="NCBI Taxonomy" id="1667239"/>
    <lineage>
        <taxon>Bacteria</taxon>
        <taxon>Bacillati</taxon>
        <taxon>Bacillota</taxon>
        <taxon>Bacilli</taxon>
        <taxon>Bacillales</taxon>
        <taxon>Bacillaceae</taxon>
        <taxon>Alkalicoccus</taxon>
    </lineage>
</organism>
<dbReference type="RefSeq" id="WP_147802682.1">
    <property type="nucleotide sequence ID" value="NZ_CP144914.1"/>
</dbReference>
<dbReference type="AlphaFoldDB" id="A0A5C7FBS4"/>